<dbReference type="EMBL" id="JBHSGP010000023">
    <property type="protein sequence ID" value="MFC4723615.1"/>
    <property type="molecule type" value="Genomic_DNA"/>
</dbReference>
<keyword evidence="3" id="KW-1185">Reference proteome</keyword>
<evidence type="ECO:0000259" key="1">
    <source>
        <dbReference type="Pfam" id="PF13568"/>
    </source>
</evidence>
<dbReference type="RefSeq" id="WP_387965218.1">
    <property type="nucleotide sequence ID" value="NZ_JBHSGP010000023.1"/>
</dbReference>
<dbReference type="Proteomes" id="UP001595953">
    <property type="component" value="Unassembled WGS sequence"/>
</dbReference>
<evidence type="ECO:0000313" key="2">
    <source>
        <dbReference type="EMBL" id="MFC4723615.1"/>
    </source>
</evidence>
<name>A0ABV9N7L4_9FLAO</name>
<reference evidence="3" key="1">
    <citation type="journal article" date="2019" name="Int. J. Syst. Evol. Microbiol.">
        <title>The Global Catalogue of Microorganisms (GCM) 10K type strain sequencing project: providing services to taxonomists for standard genome sequencing and annotation.</title>
        <authorList>
            <consortium name="The Broad Institute Genomics Platform"/>
            <consortium name="The Broad Institute Genome Sequencing Center for Infectious Disease"/>
            <person name="Wu L."/>
            <person name="Ma J."/>
        </authorList>
    </citation>
    <scope>NUCLEOTIDE SEQUENCE [LARGE SCALE GENOMIC DNA]</scope>
    <source>
        <strain evidence="3">CCUG 63682</strain>
    </source>
</reference>
<dbReference type="Pfam" id="PF13568">
    <property type="entry name" value="OMP_b-brl_2"/>
    <property type="match status" value="1"/>
</dbReference>
<accession>A0ABV9N7L4</accession>
<evidence type="ECO:0000313" key="3">
    <source>
        <dbReference type="Proteomes" id="UP001595953"/>
    </source>
</evidence>
<proteinExistence type="predicted"/>
<gene>
    <name evidence="2" type="ORF">ACFO5O_14900</name>
</gene>
<organism evidence="2 3">
    <name type="scientific">Geojedonia litorea</name>
    <dbReference type="NCBI Taxonomy" id="1268269"/>
    <lineage>
        <taxon>Bacteria</taxon>
        <taxon>Pseudomonadati</taxon>
        <taxon>Bacteroidota</taxon>
        <taxon>Flavobacteriia</taxon>
        <taxon>Flavobacteriales</taxon>
        <taxon>Flavobacteriaceae</taxon>
        <taxon>Geojedonia</taxon>
    </lineage>
</organism>
<dbReference type="InterPro" id="IPR025665">
    <property type="entry name" value="Beta-barrel_OMP_2"/>
</dbReference>
<sequence>MKSILTTLVFVLFAFTGYSQDDKKEDNNSKDEIELKTKYGVRLAYNISNLDFEPDPDFENKHRNNMAFGGFVDFAVSNSFSILTELQYSAEGGGKDETLRVSYIQLPVLFKLYFGENFSAGAGPMVGIKTWSYEDGYKNVAFSGVAGIEYLITDILFLDARFSYGFSNILDNDASFEAKNTNIQIGVGLKM</sequence>
<dbReference type="SUPFAM" id="SSF56925">
    <property type="entry name" value="OMPA-like"/>
    <property type="match status" value="1"/>
</dbReference>
<feature type="domain" description="Outer membrane protein beta-barrel" evidence="1">
    <location>
        <begin position="29"/>
        <end position="170"/>
    </location>
</feature>
<dbReference type="InterPro" id="IPR011250">
    <property type="entry name" value="OMP/PagP_B-barrel"/>
</dbReference>
<comment type="caution">
    <text evidence="2">The sequence shown here is derived from an EMBL/GenBank/DDBJ whole genome shotgun (WGS) entry which is preliminary data.</text>
</comment>
<protein>
    <submittedName>
        <fullName evidence="2">Porin family protein</fullName>
    </submittedName>
</protein>